<evidence type="ECO:0000256" key="5">
    <source>
        <dbReference type="ARBA" id="ARBA00022692"/>
    </source>
</evidence>
<comment type="subcellular location">
    <subcellularLocation>
        <location evidence="1 11">Mitochondrion inner membrane</location>
        <topology evidence="1 11">Single-pass membrane protein</topology>
    </subcellularLocation>
</comment>
<dbReference type="PANTHER" id="PTHR12119:SF2">
    <property type="entry name" value="CYTOCHROME B-C1 COMPLEX SUBUNIT 8"/>
    <property type="match status" value="1"/>
</dbReference>
<dbReference type="Proteomes" id="UP000182658">
    <property type="component" value="Unassembled WGS sequence"/>
</dbReference>
<dbReference type="InterPro" id="IPR036642">
    <property type="entry name" value="Cyt_bc1_su8_sf"/>
</dbReference>
<keyword evidence="10" id="KW-0472">Membrane</keyword>
<dbReference type="GO" id="GO:0005743">
    <property type="term" value="C:mitochondrial inner membrane"/>
    <property type="evidence" value="ECO:0007669"/>
    <property type="project" value="UniProtKB-SubCell"/>
</dbReference>
<evidence type="ECO:0000256" key="11">
    <source>
        <dbReference type="RuleBase" id="RU368118"/>
    </source>
</evidence>
<evidence type="ECO:0000256" key="3">
    <source>
        <dbReference type="ARBA" id="ARBA00022448"/>
    </source>
</evidence>
<dbReference type="InterPro" id="IPR004205">
    <property type="entry name" value="Cyt_bc1_su8"/>
</dbReference>
<protein>
    <recommendedName>
        <fullName evidence="11">Cytochrome b-c1 complex subunit 8</fullName>
    </recommendedName>
    <alternativeName>
        <fullName evidence="11">Complex III subunit 8</fullName>
    </alternativeName>
</protein>
<keyword evidence="7 11" id="KW-0249">Electron transport</keyword>
<reference evidence="12 13" key="1">
    <citation type="submission" date="2016-10" db="EMBL/GenBank/DDBJ databases">
        <title>Draft genome sequence of Coniochaeta ligniaria NRRL30616, a lignocellulolytic fungus for bioabatement of inhibitors in plant biomass hydrolysates.</title>
        <authorList>
            <consortium name="DOE Joint Genome Institute"/>
            <person name="Jimenez D.J."/>
            <person name="Hector R.E."/>
            <person name="Riley R."/>
            <person name="Sun H."/>
            <person name="Grigoriev I.V."/>
            <person name="Van Elsas J.D."/>
            <person name="Nichols N.N."/>
        </authorList>
    </citation>
    <scope>NUCLEOTIDE SEQUENCE [LARGE SCALE GENOMIC DNA]</scope>
    <source>
        <strain evidence="12 13">NRRL 30616</strain>
    </source>
</reference>
<comment type="function">
    <text evidence="11">Component of the ubiquinol-cytochrome c oxidoreductase, a multisubunit transmembrane complex that is part of the mitochondrial electron transport chain which drives oxidative phosphorylation. The complex plays an important role in the uptake of multiple carbon sources present in different host niches.</text>
</comment>
<evidence type="ECO:0000256" key="4">
    <source>
        <dbReference type="ARBA" id="ARBA00022660"/>
    </source>
</evidence>
<accession>A0A1J7J0S1</accession>
<keyword evidence="3 11" id="KW-0813">Transport</keyword>
<keyword evidence="6 11" id="KW-0999">Mitochondrion inner membrane</keyword>
<keyword evidence="9 11" id="KW-0496">Mitochondrion</keyword>
<evidence type="ECO:0000256" key="6">
    <source>
        <dbReference type="ARBA" id="ARBA00022792"/>
    </source>
</evidence>
<evidence type="ECO:0000256" key="7">
    <source>
        <dbReference type="ARBA" id="ARBA00022982"/>
    </source>
</evidence>
<dbReference type="InParanoid" id="A0A1J7J0S1"/>
<dbReference type="FunCoup" id="A0A1J7J0S1">
    <property type="interactions" value="72"/>
</dbReference>
<keyword evidence="5" id="KW-0812">Transmembrane</keyword>
<keyword evidence="13" id="KW-1185">Reference proteome</keyword>
<evidence type="ECO:0000313" key="12">
    <source>
        <dbReference type="EMBL" id="OIW23456.1"/>
    </source>
</evidence>
<organism evidence="12 13">
    <name type="scientific">Coniochaeta ligniaria NRRL 30616</name>
    <dbReference type="NCBI Taxonomy" id="1408157"/>
    <lineage>
        <taxon>Eukaryota</taxon>
        <taxon>Fungi</taxon>
        <taxon>Dikarya</taxon>
        <taxon>Ascomycota</taxon>
        <taxon>Pezizomycotina</taxon>
        <taxon>Sordariomycetes</taxon>
        <taxon>Sordariomycetidae</taxon>
        <taxon>Coniochaetales</taxon>
        <taxon>Coniochaetaceae</taxon>
        <taxon>Coniochaeta</taxon>
    </lineage>
</organism>
<dbReference type="GO" id="GO:0006122">
    <property type="term" value="P:mitochondrial electron transport, ubiquinol to cytochrome c"/>
    <property type="evidence" value="ECO:0007669"/>
    <property type="project" value="UniProtKB-UniRule"/>
</dbReference>
<comment type="subunit">
    <text evidence="11">Component of the ubiquinol-cytochrome c oxidoreductase (cytochrome b-c1 complex, complex III, CIII), a multisubunit enzyme composed of 3 respiratory subunits cytochrome b, cytochrome c1 and Rieske protein, 2 core protein subunits, and additional low-molecular weight protein subunits. The complex exists as an obligatory dimer and forms supercomplexes (SCs) in the inner mitochondrial membrane with cytochrome c oxidase (complex IV, CIV).</text>
</comment>
<evidence type="ECO:0000313" key="13">
    <source>
        <dbReference type="Proteomes" id="UP000182658"/>
    </source>
</evidence>
<dbReference type="GO" id="GO:0045275">
    <property type="term" value="C:respiratory chain complex III"/>
    <property type="evidence" value="ECO:0007669"/>
    <property type="project" value="UniProtKB-UniRule"/>
</dbReference>
<dbReference type="Pfam" id="PF02939">
    <property type="entry name" value="UcrQ"/>
    <property type="match status" value="1"/>
</dbReference>
<evidence type="ECO:0000256" key="8">
    <source>
        <dbReference type="ARBA" id="ARBA00022989"/>
    </source>
</evidence>
<sequence length="108" mass="11862">MRPSPVLRGGGGDAPLGKFNKYLGGWGNMGGLPQKGIVSYGVSLNRQNPFAGAAHDAVFNTFRRVSSQILYWAPPMVVGYYVMNWAVERNHYLNSKPGRLEFGAESEE</sequence>
<dbReference type="PANTHER" id="PTHR12119">
    <property type="entry name" value="UBIQUINOL-CYTOCHROME C REDUCTASE COMPLEX UBIQUINONE-BINDING PROTEIN QP-C"/>
    <property type="match status" value="1"/>
</dbReference>
<evidence type="ECO:0000256" key="10">
    <source>
        <dbReference type="ARBA" id="ARBA00023136"/>
    </source>
</evidence>
<dbReference type="SUPFAM" id="SSF81508">
    <property type="entry name" value="Ubiquinone-binding protein QP-C of cytochrome bc1 complex (Ubiquinol-cytochrome c reductase)"/>
    <property type="match status" value="1"/>
</dbReference>
<keyword evidence="4 11" id="KW-0679">Respiratory chain</keyword>
<dbReference type="OrthoDB" id="6683853at2759"/>
<dbReference type="FunFam" id="1.20.5.210:FF:000001">
    <property type="entry name" value="Cytochrome b-c1 complex subunit 8"/>
    <property type="match status" value="1"/>
</dbReference>
<name>A0A1J7J0S1_9PEZI</name>
<gene>
    <name evidence="12" type="ORF">CONLIGDRAFT_686386</name>
</gene>
<proteinExistence type="inferred from homology"/>
<dbReference type="EMBL" id="KV875106">
    <property type="protein sequence ID" value="OIW23456.1"/>
    <property type="molecule type" value="Genomic_DNA"/>
</dbReference>
<dbReference type="STRING" id="1408157.A0A1J7J0S1"/>
<keyword evidence="8" id="KW-1133">Transmembrane helix</keyword>
<evidence type="ECO:0000256" key="1">
    <source>
        <dbReference type="ARBA" id="ARBA00004434"/>
    </source>
</evidence>
<evidence type="ECO:0000256" key="2">
    <source>
        <dbReference type="ARBA" id="ARBA00007668"/>
    </source>
</evidence>
<evidence type="ECO:0000256" key="9">
    <source>
        <dbReference type="ARBA" id="ARBA00023128"/>
    </source>
</evidence>
<dbReference type="AlphaFoldDB" id="A0A1J7J0S1"/>
<dbReference type="Gene3D" id="1.20.5.210">
    <property type="entry name" value="Cytochrome b-c1 complex subunit 8"/>
    <property type="match status" value="1"/>
</dbReference>
<comment type="similarity">
    <text evidence="2 11">Belongs to the UQCRQ/QCR8 family.</text>
</comment>